<accession>A0A1C3WDP4</accession>
<keyword evidence="2" id="KW-1185">Reference proteome</keyword>
<dbReference type="EMBL" id="FMAC01000016">
    <property type="protein sequence ID" value="SCB38061.1"/>
    <property type="molecule type" value="Genomic_DNA"/>
</dbReference>
<organism evidence="1 2">
    <name type="scientific">Rhizobium hainanense</name>
    <dbReference type="NCBI Taxonomy" id="52131"/>
    <lineage>
        <taxon>Bacteria</taxon>
        <taxon>Pseudomonadati</taxon>
        <taxon>Pseudomonadota</taxon>
        <taxon>Alphaproteobacteria</taxon>
        <taxon>Hyphomicrobiales</taxon>
        <taxon>Rhizobiaceae</taxon>
        <taxon>Rhizobium/Agrobacterium group</taxon>
        <taxon>Rhizobium</taxon>
    </lineage>
</organism>
<dbReference type="RefSeq" id="WP_167459855.1">
    <property type="nucleotide sequence ID" value="NZ_FMAC01000016.1"/>
</dbReference>
<reference evidence="2" key="1">
    <citation type="submission" date="2016-08" db="EMBL/GenBank/DDBJ databases">
        <authorList>
            <person name="Varghese N."/>
            <person name="Submissions Spin"/>
        </authorList>
    </citation>
    <scope>NUCLEOTIDE SEQUENCE [LARGE SCALE GENOMIC DNA]</scope>
    <source>
        <strain evidence="2">CCBAU 57015</strain>
    </source>
</reference>
<name>A0A1C3WDP4_9HYPH</name>
<evidence type="ECO:0000313" key="1">
    <source>
        <dbReference type="EMBL" id="SCB38061.1"/>
    </source>
</evidence>
<proteinExistence type="predicted"/>
<protein>
    <submittedName>
        <fullName evidence="1">Uncharacterized protein</fullName>
    </submittedName>
</protein>
<evidence type="ECO:0000313" key="2">
    <source>
        <dbReference type="Proteomes" id="UP000186228"/>
    </source>
</evidence>
<dbReference type="AlphaFoldDB" id="A0A1C3WDP4"/>
<sequence length="54" mass="5334">MGKSIALLFACAALVILAGSFVARGSIASIKGECAPTYGVDPCTTGSIDTSSPN</sequence>
<gene>
    <name evidence="1" type="ORF">GA0061100_11621</name>
</gene>
<dbReference type="Proteomes" id="UP000186228">
    <property type="component" value="Unassembled WGS sequence"/>
</dbReference>